<evidence type="ECO:0000313" key="8">
    <source>
        <dbReference type="Proteomes" id="UP001219355"/>
    </source>
</evidence>
<evidence type="ECO:0000256" key="2">
    <source>
        <dbReference type="ARBA" id="ARBA00023125"/>
    </source>
</evidence>
<dbReference type="Pfam" id="PF00172">
    <property type="entry name" value="Zn_clus"/>
    <property type="match status" value="1"/>
</dbReference>
<dbReference type="SUPFAM" id="SSF57701">
    <property type="entry name" value="Zn2/Cys6 DNA-binding domain"/>
    <property type="match status" value="1"/>
</dbReference>
<feature type="compositionally biased region" description="Basic residues" evidence="5">
    <location>
        <begin position="39"/>
        <end position="50"/>
    </location>
</feature>
<keyword evidence="1" id="KW-0805">Transcription regulation</keyword>
<dbReference type="PROSITE" id="PS00463">
    <property type="entry name" value="ZN2_CY6_FUNGAL_1"/>
    <property type="match status" value="1"/>
</dbReference>
<dbReference type="EMBL" id="CP120627">
    <property type="protein sequence ID" value="WEW56499.1"/>
    <property type="molecule type" value="Genomic_DNA"/>
</dbReference>
<evidence type="ECO:0000256" key="1">
    <source>
        <dbReference type="ARBA" id="ARBA00023015"/>
    </source>
</evidence>
<organism evidence="7 8">
    <name type="scientific">Emydomyces testavorans</name>
    <dbReference type="NCBI Taxonomy" id="2070801"/>
    <lineage>
        <taxon>Eukaryota</taxon>
        <taxon>Fungi</taxon>
        <taxon>Dikarya</taxon>
        <taxon>Ascomycota</taxon>
        <taxon>Pezizomycotina</taxon>
        <taxon>Eurotiomycetes</taxon>
        <taxon>Eurotiomycetidae</taxon>
        <taxon>Onygenales</taxon>
        <taxon>Nannizziopsiaceae</taxon>
        <taxon>Emydomyces</taxon>
    </lineage>
</organism>
<feature type="domain" description="Zn(2)-C6 fungal-type" evidence="6">
    <location>
        <begin position="53"/>
        <end position="81"/>
    </location>
</feature>
<evidence type="ECO:0000259" key="6">
    <source>
        <dbReference type="PROSITE" id="PS00463"/>
    </source>
</evidence>
<keyword evidence="8" id="KW-1185">Reference proteome</keyword>
<dbReference type="GO" id="GO:0003677">
    <property type="term" value="F:DNA binding"/>
    <property type="evidence" value="ECO:0007669"/>
    <property type="project" value="UniProtKB-KW"/>
</dbReference>
<dbReference type="Gene3D" id="4.10.240.10">
    <property type="entry name" value="Zn(2)-C6 fungal-type DNA-binding domain"/>
    <property type="match status" value="1"/>
</dbReference>
<evidence type="ECO:0000256" key="5">
    <source>
        <dbReference type="SAM" id="MobiDB-lite"/>
    </source>
</evidence>
<feature type="region of interest" description="Disordered" evidence="5">
    <location>
        <begin position="1"/>
        <end position="50"/>
    </location>
</feature>
<keyword evidence="3" id="KW-0804">Transcription</keyword>
<dbReference type="PANTHER" id="PTHR47784:SF9">
    <property type="entry name" value="ZN(II)2CYS6 TRANSCRIPTION FACTOR (EUROFUNG)"/>
    <property type="match status" value="1"/>
</dbReference>
<name>A0AAF0DDF6_9EURO</name>
<evidence type="ECO:0000256" key="3">
    <source>
        <dbReference type="ARBA" id="ARBA00023163"/>
    </source>
</evidence>
<dbReference type="InterPro" id="IPR021858">
    <property type="entry name" value="Fun_TF"/>
</dbReference>
<gene>
    <name evidence="7" type="primary">UPC2</name>
    <name evidence="7" type="ORF">PRK78_001944</name>
</gene>
<dbReference type="CDD" id="cd00067">
    <property type="entry name" value="GAL4"/>
    <property type="match status" value="1"/>
</dbReference>
<keyword evidence="4" id="KW-0539">Nucleus</keyword>
<dbReference type="AlphaFoldDB" id="A0AAF0DDF6"/>
<sequence>MATPAEQTGSPSSSSAEGSHSDRQTSLEQSSVEDLPLRPRSRPRRSHQKSRSGCVICKRRRIKCDEAKPECKRCQLHGVTCTYKPIEEREFGANKPLKFLFQNQRPTADMFSLSLSSKEEGIDRVLHSAGDMLSVSRENLEAVMRFEVFTSHTLGAPVARHILRTHGISLAYRAPHLMHAIIASSTTHLSHVVPTYRPKVPAEYHWNRAITLFKEELCGPINATNIDAILSTCMMLTIHSFANNDSGSWVFPPPDTGPNWLYVGGGLQAIRAKCADKGEQSIWEPVFKHSGEYYSSAEFQIQDIPLTFRNLCEIDQHSNESNNAYYLPLRTLLILMQLEPSSVNFAKLVLFVGLMGTGYRDLIQQKDPRALLILACWFGLMCGVDQWWVQNRVRSECRAICSYLEHNYEDPRIAELLEFPGLACGYYSSAQVSV</sequence>
<dbReference type="Proteomes" id="UP001219355">
    <property type="component" value="Chromosome 1"/>
</dbReference>
<proteinExistence type="predicted"/>
<dbReference type="InterPro" id="IPR053157">
    <property type="entry name" value="Sterol_Uptake_Regulator"/>
</dbReference>
<dbReference type="SMART" id="SM00066">
    <property type="entry name" value="GAL4"/>
    <property type="match status" value="1"/>
</dbReference>
<dbReference type="PANTHER" id="PTHR47784">
    <property type="entry name" value="STEROL UPTAKE CONTROL PROTEIN 2"/>
    <property type="match status" value="1"/>
</dbReference>
<accession>A0AAF0DDF6</accession>
<protein>
    <submittedName>
        <fullName evidence="7">Transcription factor</fullName>
    </submittedName>
</protein>
<dbReference type="InterPro" id="IPR001138">
    <property type="entry name" value="Zn2Cys6_DnaBD"/>
</dbReference>
<keyword evidence="2" id="KW-0238">DNA-binding</keyword>
<evidence type="ECO:0000313" key="7">
    <source>
        <dbReference type="EMBL" id="WEW56499.1"/>
    </source>
</evidence>
<dbReference type="Pfam" id="PF11951">
    <property type="entry name" value="Fungal_trans_2"/>
    <property type="match status" value="1"/>
</dbReference>
<dbReference type="InterPro" id="IPR036864">
    <property type="entry name" value="Zn2-C6_fun-type_DNA-bd_sf"/>
</dbReference>
<reference evidence="7" key="1">
    <citation type="submission" date="2023-03" db="EMBL/GenBank/DDBJ databases">
        <title>Emydomyces testavorans Genome Sequence.</title>
        <authorList>
            <person name="Hoyer L."/>
        </authorList>
    </citation>
    <scope>NUCLEOTIDE SEQUENCE</scope>
    <source>
        <strain evidence="7">16-2883</strain>
    </source>
</reference>
<dbReference type="GO" id="GO:0008270">
    <property type="term" value="F:zinc ion binding"/>
    <property type="evidence" value="ECO:0007669"/>
    <property type="project" value="InterPro"/>
</dbReference>
<evidence type="ECO:0000256" key="4">
    <source>
        <dbReference type="ARBA" id="ARBA00023242"/>
    </source>
</evidence>
<dbReference type="GO" id="GO:0001228">
    <property type="term" value="F:DNA-binding transcription activator activity, RNA polymerase II-specific"/>
    <property type="evidence" value="ECO:0007669"/>
    <property type="project" value="TreeGrafter"/>
</dbReference>